<sequence length="80" mass="9241">MYKVLMLNDDYTPMDFVVEVLEAFFRMDREQATRVMLTVHTRGKAVCGVFPQDIAETKAAQVVDYARENQHPLMCQVEKA</sequence>
<gene>
    <name evidence="1" type="primary">clpS</name>
    <name evidence="3" type="ORF">ISO4_01863</name>
</gene>
<comment type="caution">
    <text evidence="3">The sequence shown here is derived from an EMBL/GenBank/DDBJ whole genome shotgun (WGS) entry which is preliminary data.</text>
</comment>
<comment type="subunit">
    <text evidence="1">Binds to the N-terminal domain of the chaperone ClpA.</text>
</comment>
<protein>
    <recommendedName>
        <fullName evidence="1">ATP-dependent Clp protease adapter protein ClpS</fullName>
    </recommendedName>
</protein>
<organism evidence="3 4">
    <name type="scientific">Alloalcanivorax venustensis ISO4</name>
    <dbReference type="NCBI Taxonomy" id="1177184"/>
    <lineage>
        <taxon>Bacteria</taxon>
        <taxon>Pseudomonadati</taxon>
        <taxon>Pseudomonadota</taxon>
        <taxon>Gammaproteobacteria</taxon>
        <taxon>Oceanospirillales</taxon>
        <taxon>Alcanivoracaceae</taxon>
        <taxon>Alloalcanivorax</taxon>
    </lineage>
</organism>
<dbReference type="EMBL" id="ARXR01000013">
    <property type="protein sequence ID" value="MBF5053261.1"/>
    <property type="molecule type" value="Genomic_DNA"/>
</dbReference>
<feature type="domain" description="Adaptor protein ClpS core" evidence="2">
    <location>
        <begin position="1"/>
        <end position="76"/>
    </location>
</feature>
<dbReference type="HAMAP" id="MF_00302">
    <property type="entry name" value="ClpS"/>
    <property type="match status" value="1"/>
</dbReference>
<name>A0ABS0AGM3_9GAMM</name>
<dbReference type="NCBIfam" id="NF000672">
    <property type="entry name" value="PRK00033.1-5"/>
    <property type="match status" value="1"/>
</dbReference>
<dbReference type="Gene3D" id="3.30.1390.10">
    <property type="match status" value="1"/>
</dbReference>
<dbReference type="Pfam" id="PF02617">
    <property type="entry name" value="ClpS"/>
    <property type="match status" value="1"/>
</dbReference>
<reference evidence="3 4" key="1">
    <citation type="submission" date="2012-09" db="EMBL/GenBank/DDBJ databases">
        <title>Genome Sequence of alkane-degrading Bacterium Alcanivorax venustensis ISO4.</title>
        <authorList>
            <person name="Lai Q."/>
            <person name="Shao Z."/>
        </authorList>
    </citation>
    <scope>NUCLEOTIDE SEQUENCE [LARGE SCALE GENOMIC DNA]</scope>
    <source>
        <strain evidence="3 4">ISO4</strain>
    </source>
</reference>
<dbReference type="PANTHER" id="PTHR33473">
    <property type="entry name" value="ATP-DEPENDENT CLP PROTEASE ADAPTER PROTEIN CLPS1, CHLOROPLASTIC"/>
    <property type="match status" value="1"/>
</dbReference>
<comment type="function">
    <text evidence="1">Involved in the modulation of the specificity of the ClpAP-mediated ATP-dependent protein degradation.</text>
</comment>
<evidence type="ECO:0000256" key="1">
    <source>
        <dbReference type="HAMAP-Rule" id="MF_00302"/>
    </source>
</evidence>
<dbReference type="InterPro" id="IPR022935">
    <property type="entry name" value="ClpS"/>
</dbReference>
<dbReference type="Proteomes" id="UP000644441">
    <property type="component" value="Unassembled WGS sequence"/>
</dbReference>
<accession>A0ABS0AGM3</accession>
<proteinExistence type="inferred from homology"/>
<dbReference type="SUPFAM" id="SSF54736">
    <property type="entry name" value="ClpS-like"/>
    <property type="match status" value="1"/>
</dbReference>
<dbReference type="PANTHER" id="PTHR33473:SF19">
    <property type="entry name" value="ATP-DEPENDENT CLP PROTEASE ADAPTER PROTEIN CLPS"/>
    <property type="match status" value="1"/>
</dbReference>
<comment type="similarity">
    <text evidence="1">Belongs to the ClpS family.</text>
</comment>
<dbReference type="InterPro" id="IPR003769">
    <property type="entry name" value="ClpS_core"/>
</dbReference>
<dbReference type="InterPro" id="IPR014719">
    <property type="entry name" value="Ribosomal_bL12_C/ClpS-like"/>
</dbReference>
<evidence type="ECO:0000313" key="4">
    <source>
        <dbReference type="Proteomes" id="UP000644441"/>
    </source>
</evidence>
<keyword evidence="4" id="KW-1185">Reference proteome</keyword>
<evidence type="ECO:0000313" key="3">
    <source>
        <dbReference type="EMBL" id="MBF5053261.1"/>
    </source>
</evidence>
<evidence type="ECO:0000259" key="2">
    <source>
        <dbReference type="Pfam" id="PF02617"/>
    </source>
</evidence>